<dbReference type="EMBL" id="KN824301">
    <property type="protein sequence ID" value="KIM27044.1"/>
    <property type="molecule type" value="Genomic_DNA"/>
</dbReference>
<dbReference type="Proteomes" id="UP000054097">
    <property type="component" value="Unassembled WGS sequence"/>
</dbReference>
<feature type="region of interest" description="Disordered" evidence="1">
    <location>
        <begin position="71"/>
        <end position="115"/>
    </location>
</feature>
<organism evidence="3 4">
    <name type="scientific">Serendipita vermifera MAFF 305830</name>
    <dbReference type="NCBI Taxonomy" id="933852"/>
    <lineage>
        <taxon>Eukaryota</taxon>
        <taxon>Fungi</taxon>
        <taxon>Dikarya</taxon>
        <taxon>Basidiomycota</taxon>
        <taxon>Agaricomycotina</taxon>
        <taxon>Agaricomycetes</taxon>
        <taxon>Sebacinales</taxon>
        <taxon>Serendipitaceae</taxon>
        <taxon>Serendipita</taxon>
    </lineage>
</organism>
<dbReference type="AlphaFoldDB" id="A0A0C3B4D4"/>
<feature type="compositionally biased region" description="Polar residues" evidence="1">
    <location>
        <begin position="192"/>
        <end position="201"/>
    </location>
</feature>
<dbReference type="PANTHER" id="PTHR13844">
    <property type="entry name" value="SWI/SNF-RELATED MATRIX-ASSOCIATED ACTIN-DEPENDENT REGULATOR OF CHROMATIN SUBFAMILY D"/>
    <property type="match status" value="1"/>
</dbReference>
<dbReference type="Gene3D" id="1.10.245.10">
    <property type="entry name" value="SWIB/MDM2 domain"/>
    <property type="match status" value="1"/>
</dbReference>
<dbReference type="InterPro" id="IPR036885">
    <property type="entry name" value="SWIB_MDM2_dom_sf"/>
</dbReference>
<dbReference type="InterPro" id="IPR003121">
    <property type="entry name" value="SWIB_MDM2_domain"/>
</dbReference>
<dbReference type="PROSITE" id="PS51925">
    <property type="entry name" value="SWIB_MDM2"/>
    <property type="match status" value="1"/>
</dbReference>
<evidence type="ECO:0000313" key="4">
    <source>
        <dbReference type="Proteomes" id="UP000054097"/>
    </source>
</evidence>
<keyword evidence="4" id="KW-1185">Reference proteome</keyword>
<dbReference type="SUPFAM" id="SSF47592">
    <property type="entry name" value="SWIB/MDM2 domain"/>
    <property type="match status" value="1"/>
</dbReference>
<dbReference type="OrthoDB" id="10263741at2759"/>
<name>A0A0C3B4D4_SERVB</name>
<reference evidence="4" key="2">
    <citation type="submission" date="2015-01" db="EMBL/GenBank/DDBJ databases">
        <title>Evolutionary Origins and Diversification of the Mycorrhizal Mutualists.</title>
        <authorList>
            <consortium name="DOE Joint Genome Institute"/>
            <consortium name="Mycorrhizal Genomics Consortium"/>
            <person name="Kohler A."/>
            <person name="Kuo A."/>
            <person name="Nagy L.G."/>
            <person name="Floudas D."/>
            <person name="Copeland A."/>
            <person name="Barry K.W."/>
            <person name="Cichocki N."/>
            <person name="Veneault-Fourrey C."/>
            <person name="LaButti K."/>
            <person name="Lindquist E.A."/>
            <person name="Lipzen A."/>
            <person name="Lundell T."/>
            <person name="Morin E."/>
            <person name="Murat C."/>
            <person name="Riley R."/>
            <person name="Ohm R."/>
            <person name="Sun H."/>
            <person name="Tunlid A."/>
            <person name="Henrissat B."/>
            <person name="Grigoriev I.V."/>
            <person name="Hibbett D.S."/>
            <person name="Martin F."/>
        </authorList>
    </citation>
    <scope>NUCLEOTIDE SEQUENCE [LARGE SCALE GENOMIC DNA]</scope>
    <source>
        <strain evidence="4">MAFF 305830</strain>
    </source>
</reference>
<feature type="domain" description="DM2" evidence="2">
    <location>
        <begin position="229"/>
        <end position="307"/>
    </location>
</feature>
<feature type="compositionally biased region" description="Basic and acidic residues" evidence="1">
    <location>
        <begin position="79"/>
        <end position="108"/>
    </location>
</feature>
<dbReference type="STRING" id="933852.A0A0C3B4D4"/>
<dbReference type="HOGENOM" id="CLU_023529_2_1_1"/>
<dbReference type="SMART" id="SM00151">
    <property type="entry name" value="SWIB"/>
    <property type="match status" value="1"/>
</dbReference>
<evidence type="ECO:0000259" key="2">
    <source>
        <dbReference type="PROSITE" id="PS51925"/>
    </source>
</evidence>
<dbReference type="Pfam" id="PF02201">
    <property type="entry name" value="SWIB"/>
    <property type="match status" value="1"/>
</dbReference>
<proteinExistence type="predicted"/>
<dbReference type="CDD" id="cd10568">
    <property type="entry name" value="SWIB_like"/>
    <property type="match status" value="1"/>
</dbReference>
<protein>
    <recommendedName>
        <fullName evidence="2">DM2 domain-containing protein</fullName>
    </recommendedName>
</protein>
<gene>
    <name evidence="3" type="ORF">M408DRAFT_172980</name>
</gene>
<evidence type="ECO:0000256" key="1">
    <source>
        <dbReference type="SAM" id="MobiDB-lite"/>
    </source>
</evidence>
<sequence length="533" mass="58723">MPRRLTDRSLPPGLSAISPDASLFDDLLETEKRLDWTMTRRRQEIYDTLSRSNGGIQTKRTLRIFMSHSVKNQAWQKGSSEDSAKAETAETTEGEKQEGEEPKTKLETGDGVPSWTFKVEGKLLHPDDMPKPKRWPTPQRRFSHLVRSLAIEMDRDPTVYADTNHVQWNADPRWANYNLLGAYPTAPASTEPAGSSTSPPTGATPLDGFTITRTGDVPTMLRITLNINHIPDRIKLSPQLASILGIQEDIKANILGAFWHYVKANGLQDKNDRKLIRLDDRLKSVFNRYESLNFQDIQALLTAHMQPADPVILQYEIGTHRLDSAGQDMDMDDPSNPVKISSGGIGVNEDGQSAIKAFDVELDMDDLWMRMKAADTIMSMQPDPVQIGTGTPAPPSATFLAIQKADDEIKHNLQTLRSMRVRRDFFAALAAKPSSFIQNFVESQARDLEVILGNERAAEGGGAGGNAGGIRESDLTNSEFFQGDWAAEAVAVHEGMRMGAAVASMHHAQQAQNMQGMGGMGGMGPPGMQMGMR</sequence>
<dbReference type="InterPro" id="IPR019835">
    <property type="entry name" value="SWIB_domain"/>
</dbReference>
<evidence type="ECO:0000313" key="3">
    <source>
        <dbReference type="EMBL" id="KIM27044.1"/>
    </source>
</evidence>
<reference evidence="3 4" key="1">
    <citation type="submission" date="2014-04" db="EMBL/GenBank/DDBJ databases">
        <authorList>
            <consortium name="DOE Joint Genome Institute"/>
            <person name="Kuo A."/>
            <person name="Zuccaro A."/>
            <person name="Kohler A."/>
            <person name="Nagy L.G."/>
            <person name="Floudas D."/>
            <person name="Copeland A."/>
            <person name="Barry K.W."/>
            <person name="Cichocki N."/>
            <person name="Veneault-Fourrey C."/>
            <person name="LaButti K."/>
            <person name="Lindquist E.A."/>
            <person name="Lipzen A."/>
            <person name="Lundell T."/>
            <person name="Morin E."/>
            <person name="Murat C."/>
            <person name="Sun H."/>
            <person name="Tunlid A."/>
            <person name="Henrissat B."/>
            <person name="Grigoriev I.V."/>
            <person name="Hibbett D.S."/>
            <person name="Martin F."/>
            <person name="Nordberg H.P."/>
            <person name="Cantor M.N."/>
            <person name="Hua S.X."/>
        </authorList>
    </citation>
    <scope>NUCLEOTIDE SEQUENCE [LARGE SCALE GENOMIC DNA]</scope>
    <source>
        <strain evidence="3 4">MAFF 305830</strain>
    </source>
</reference>
<accession>A0A0C3B4D4</accession>
<feature type="region of interest" description="Disordered" evidence="1">
    <location>
        <begin position="187"/>
        <end position="206"/>
    </location>
</feature>